<comment type="caution">
    <text evidence="2">The sequence shown here is derived from an EMBL/GenBank/DDBJ whole genome shotgun (WGS) entry which is preliminary data.</text>
</comment>
<keyword evidence="3" id="KW-1185">Reference proteome</keyword>
<sequence>MPSFASDASLRTFLRTEPPSVQVPPPPPPLPPLPISHHDRPVPGLPRNAPPPGPIQHDPPGYRPVDLSAPVPGIDGGDLVQAVGDNLVILRRGRLFSIATVGDRLETVGWIEAFAPGAAALRDWAEQMFVVGDTVAVVAFSAARGGTEISRFRVSPTGELSWIDTHQLDRGGPSGVAAQVVDGQLVLVSLEDVNSESGGDPLDLLPAAARWSPDGWSGATRLVDAGEVFVAAPLRSVGGGRLDFVSVTRCDLAAADLECHATSTLAPGLREYHVATDAVYVWTQRPPGADRTDPAWLYRIPHRGRRPGAVQVFGDPVSPSAFGLGPAGTEINVLVKRARKDDAGEAPQFALGRPALLRLPLTRFGDGGRTASEQDYIALPGPADARLHDVALVHGAALFAHKPWNSSDQRDELVAVPAGATTPVVLDTASDFYRITPMGHDAVASGAGAGLPFNVVDLDRAGGPILGPRYEQPDTREYESRAHPFRYRPDPDSLDLERGLLALPVGDSLTRMDVLFLRRDGDRLAEAGRLTATAMPRRDDNCRASCSAWNRDVRPIFAGRRIFALLGYELVEGELTPEGAVREVRRLDFTPPTEAALEEGAGP</sequence>
<feature type="region of interest" description="Disordered" evidence="1">
    <location>
        <begin position="1"/>
        <end position="61"/>
    </location>
</feature>
<feature type="compositionally biased region" description="Pro residues" evidence="1">
    <location>
        <begin position="21"/>
        <end position="34"/>
    </location>
</feature>
<dbReference type="Proteomes" id="UP000566663">
    <property type="component" value="Unassembled WGS sequence"/>
</dbReference>
<evidence type="ECO:0000256" key="1">
    <source>
        <dbReference type="SAM" id="MobiDB-lite"/>
    </source>
</evidence>
<gene>
    <name evidence="2" type="ORF">HNQ67_001589</name>
</gene>
<dbReference type="RefSeq" id="WP_183254158.1">
    <property type="nucleotide sequence ID" value="NZ_BAAAFF010000002.1"/>
</dbReference>
<dbReference type="EMBL" id="JACHFZ010000003">
    <property type="protein sequence ID" value="MBB5292069.1"/>
    <property type="molecule type" value="Genomic_DNA"/>
</dbReference>
<organism evidence="2 3">
    <name type="scientific">Brevundimonas basaltis</name>
    <dbReference type="NCBI Taxonomy" id="472166"/>
    <lineage>
        <taxon>Bacteria</taxon>
        <taxon>Pseudomonadati</taxon>
        <taxon>Pseudomonadota</taxon>
        <taxon>Alphaproteobacteria</taxon>
        <taxon>Caulobacterales</taxon>
        <taxon>Caulobacteraceae</taxon>
        <taxon>Brevundimonas</taxon>
    </lineage>
</organism>
<proteinExistence type="predicted"/>
<evidence type="ECO:0000313" key="3">
    <source>
        <dbReference type="Proteomes" id="UP000566663"/>
    </source>
</evidence>
<accession>A0A7W8HY54</accession>
<protein>
    <submittedName>
        <fullName evidence="2">Uncharacterized protein</fullName>
    </submittedName>
</protein>
<name>A0A7W8HY54_9CAUL</name>
<dbReference type="AlphaFoldDB" id="A0A7W8HY54"/>
<evidence type="ECO:0000313" key="2">
    <source>
        <dbReference type="EMBL" id="MBB5292069.1"/>
    </source>
</evidence>
<reference evidence="2 3" key="1">
    <citation type="submission" date="2020-08" db="EMBL/GenBank/DDBJ databases">
        <title>Genomic Encyclopedia of Type Strains, Phase IV (KMG-IV): sequencing the most valuable type-strain genomes for metagenomic binning, comparative biology and taxonomic classification.</title>
        <authorList>
            <person name="Goeker M."/>
        </authorList>
    </citation>
    <scope>NUCLEOTIDE SEQUENCE [LARGE SCALE GENOMIC DNA]</scope>
    <source>
        <strain evidence="2 3">DSM 25335</strain>
    </source>
</reference>